<proteinExistence type="predicted"/>
<protein>
    <submittedName>
        <fullName evidence="1">Uncharacterized protein</fullName>
    </submittedName>
</protein>
<dbReference type="EMBL" id="CM010717">
    <property type="protein sequence ID" value="RZC55333.1"/>
    <property type="molecule type" value="Genomic_DNA"/>
</dbReference>
<gene>
    <name evidence="1" type="ORF">C5167_014183</name>
</gene>
<dbReference type="Gramene" id="RZC55333">
    <property type="protein sequence ID" value="RZC55333"/>
    <property type="gene ID" value="C5167_014183"/>
</dbReference>
<accession>A0A4Y7J2G1</accession>
<sequence>MSEKHGEESKPICRRYQYQSGPVKVELRLSNCSGTDSESTNKQTNGGMEALIVVQSPKCVFQTSKWKDVEVVASGCSLSHSASCERKSILKDKRASRENNCEQ</sequence>
<keyword evidence="2" id="KW-1185">Reference proteome</keyword>
<reference evidence="1 2" key="1">
    <citation type="journal article" date="2018" name="Science">
        <title>The opium poppy genome and morphinan production.</title>
        <authorList>
            <person name="Guo L."/>
            <person name="Winzer T."/>
            <person name="Yang X."/>
            <person name="Li Y."/>
            <person name="Ning Z."/>
            <person name="He Z."/>
            <person name="Teodor R."/>
            <person name="Lu Y."/>
            <person name="Bowser T.A."/>
            <person name="Graham I.A."/>
            <person name="Ye K."/>
        </authorList>
    </citation>
    <scope>NUCLEOTIDE SEQUENCE [LARGE SCALE GENOMIC DNA]</scope>
    <source>
        <strain evidence="2">cv. HN1</strain>
        <tissue evidence="1">Leaves</tissue>
    </source>
</reference>
<dbReference type="Proteomes" id="UP000316621">
    <property type="component" value="Chromosome 3"/>
</dbReference>
<evidence type="ECO:0000313" key="2">
    <source>
        <dbReference type="Proteomes" id="UP000316621"/>
    </source>
</evidence>
<organism evidence="1 2">
    <name type="scientific">Papaver somniferum</name>
    <name type="common">Opium poppy</name>
    <dbReference type="NCBI Taxonomy" id="3469"/>
    <lineage>
        <taxon>Eukaryota</taxon>
        <taxon>Viridiplantae</taxon>
        <taxon>Streptophyta</taxon>
        <taxon>Embryophyta</taxon>
        <taxon>Tracheophyta</taxon>
        <taxon>Spermatophyta</taxon>
        <taxon>Magnoliopsida</taxon>
        <taxon>Ranunculales</taxon>
        <taxon>Papaveraceae</taxon>
        <taxon>Papaveroideae</taxon>
        <taxon>Papaver</taxon>
    </lineage>
</organism>
<name>A0A4Y7J2G1_PAPSO</name>
<evidence type="ECO:0000313" key="1">
    <source>
        <dbReference type="EMBL" id="RZC55333.1"/>
    </source>
</evidence>
<dbReference type="AlphaFoldDB" id="A0A4Y7J2G1"/>